<dbReference type="PANTHER" id="PTHR47371">
    <property type="entry name" value="LIPOTEICHOIC ACID SYNTHASE"/>
    <property type="match status" value="1"/>
</dbReference>
<dbReference type="RefSeq" id="WP_156103277.1">
    <property type="nucleotide sequence ID" value="NZ_CCRF01000098.1"/>
</dbReference>
<accession>A0A090J303</accession>
<evidence type="ECO:0000313" key="1">
    <source>
        <dbReference type="EMBL" id="CEE03043.1"/>
    </source>
</evidence>
<organism evidence="1 2">
    <name type="scientific">Caldibacillus thermoamylovorans</name>
    <dbReference type="NCBI Taxonomy" id="35841"/>
    <lineage>
        <taxon>Bacteria</taxon>
        <taxon>Bacillati</taxon>
        <taxon>Bacillota</taxon>
        <taxon>Bacilli</taxon>
        <taxon>Bacillales</taxon>
        <taxon>Bacillaceae</taxon>
        <taxon>Caldibacillus</taxon>
    </lineage>
</organism>
<reference evidence="1 2" key="1">
    <citation type="submission" date="2014-07" db="EMBL/GenBank/DDBJ databases">
        <authorList>
            <person name="Wibberg Daniel"/>
        </authorList>
    </citation>
    <scope>NUCLEOTIDE SEQUENCE [LARGE SCALE GENOMIC DNA]</scope>
</reference>
<sequence length="95" mass="10884">MFINSVATPLQEKNRTFTSLDVYPTILASIGVQIEGERLGLGTNLFSGEKTLTEEHKFNFVNEELAKNSNFYNSNILRDDYLYLLEQTEETNQES</sequence>
<dbReference type="InterPro" id="IPR050448">
    <property type="entry name" value="OpgB/LTA_synthase_biosynth"/>
</dbReference>
<evidence type="ECO:0000313" key="2">
    <source>
        <dbReference type="Proteomes" id="UP000040576"/>
    </source>
</evidence>
<keyword evidence="2" id="KW-1185">Reference proteome</keyword>
<dbReference type="PANTHER" id="PTHR47371:SF3">
    <property type="entry name" value="PHOSPHOGLYCEROL TRANSFERASE I"/>
    <property type="match status" value="1"/>
</dbReference>
<dbReference type="Proteomes" id="UP000040576">
    <property type="component" value="Unassembled WGS sequence"/>
</dbReference>
<protein>
    <submittedName>
        <fullName evidence="1">Uncharacterized protein</fullName>
    </submittedName>
</protein>
<dbReference type="AlphaFoldDB" id="A0A090J303"/>
<gene>
    <name evidence="1" type="ORF">BT1A1_3261</name>
</gene>
<proteinExistence type="predicted"/>
<dbReference type="EMBL" id="CCRF01000098">
    <property type="protein sequence ID" value="CEE03043.1"/>
    <property type="molecule type" value="Genomic_DNA"/>
</dbReference>
<name>A0A090J303_9BACI</name>